<gene>
    <name evidence="5" type="ORF">ACFSAS_03885</name>
</gene>
<dbReference type="InterPro" id="IPR007050">
    <property type="entry name" value="HTH_bacterioopsin"/>
</dbReference>
<keyword evidence="2" id="KW-0804">Transcription</keyword>
<evidence type="ECO:0000256" key="1">
    <source>
        <dbReference type="ARBA" id="ARBA00023015"/>
    </source>
</evidence>
<dbReference type="Gene3D" id="1.10.10.10">
    <property type="entry name" value="Winged helix-like DNA-binding domain superfamily/Winged helix DNA-binding domain"/>
    <property type="match status" value="1"/>
</dbReference>
<dbReference type="PANTHER" id="PTHR34236">
    <property type="entry name" value="DIMETHYL SULFOXIDE REDUCTASE TRANSCRIPTIONAL ACTIVATOR"/>
    <property type="match status" value="1"/>
</dbReference>
<dbReference type="PANTHER" id="PTHR34236:SF1">
    <property type="entry name" value="DIMETHYL SULFOXIDE REDUCTASE TRANSCRIPTIONAL ACTIVATOR"/>
    <property type="match status" value="1"/>
</dbReference>
<evidence type="ECO:0000259" key="3">
    <source>
        <dbReference type="Pfam" id="PF04967"/>
    </source>
</evidence>
<sequence>MRYLTVEAAPDGTAALHPLGTELRDDPSFTREAIHHVELLDDRSVLMLAEGSGDRARYAEIMRESPYVEDFLVSGTDRWMAVSQFELSGPAKQIMLRADVPGVVVETPIHINADGSLRITYLGDESALQDLYSAIADDVPFQLDVLETGTYAPDQHSLTRILTPRQRDVLEAAVESGYYREPRRATHEDIAETVGIASTTVGEHLRKIEQRVFTALVR</sequence>
<dbReference type="Pfam" id="PF24278">
    <property type="entry name" value="HVO_0513_N"/>
    <property type="match status" value="1"/>
</dbReference>
<keyword evidence="6" id="KW-1185">Reference proteome</keyword>
<dbReference type="Proteomes" id="UP001597092">
    <property type="component" value="Unassembled WGS sequence"/>
</dbReference>
<feature type="domain" description="HTH bat-type" evidence="3">
    <location>
        <begin position="162"/>
        <end position="213"/>
    </location>
</feature>
<keyword evidence="1" id="KW-0805">Transcription regulation</keyword>
<dbReference type="AlphaFoldDB" id="A0ABD6DU46"/>
<name>A0ABD6DU46_9EURY</name>
<dbReference type="InterPro" id="IPR036388">
    <property type="entry name" value="WH-like_DNA-bd_sf"/>
</dbReference>
<evidence type="ECO:0000259" key="4">
    <source>
        <dbReference type="Pfam" id="PF24278"/>
    </source>
</evidence>
<evidence type="ECO:0000313" key="6">
    <source>
        <dbReference type="Proteomes" id="UP001597092"/>
    </source>
</evidence>
<dbReference type="RefSeq" id="WP_256307775.1">
    <property type="nucleotide sequence ID" value="NZ_JANHAW010000002.1"/>
</dbReference>
<evidence type="ECO:0000256" key="2">
    <source>
        <dbReference type="ARBA" id="ARBA00023163"/>
    </source>
</evidence>
<accession>A0ABD6DU46</accession>
<dbReference type="Pfam" id="PF04967">
    <property type="entry name" value="HTH_10"/>
    <property type="match status" value="1"/>
</dbReference>
<comment type="caution">
    <text evidence="5">The sequence shown here is derived from an EMBL/GenBank/DDBJ whole genome shotgun (WGS) entry which is preliminary data.</text>
</comment>
<feature type="domain" description="HVO-0513-like N-terminal" evidence="4">
    <location>
        <begin position="17"/>
        <end position="151"/>
    </location>
</feature>
<reference evidence="5 6" key="1">
    <citation type="journal article" date="2019" name="Int. J. Syst. Evol. Microbiol.">
        <title>The Global Catalogue of Microorganisms (GCM) 10K type strain sequencing project: providing services to taxonomists for standard genome sequencing and annotation.</title>
        <authorList>
            <consortium name="The Broad Institute Genomics Platform"/>
            <consortium name="The Broad Institute Genome Sequencing Center for Infectious Disease"/>
            <person name="Wu L."/>
            <person name="Ma J."/>
        </authorList>
    </citation>
    <scope>NUCLEOTIDE SEQUENCE [LARGE SCALE GENOMIC DNA]</scope>
    <source>
        <strain evidence="5 6">CGMCC 1.10387</strain>
    </source>
</reference>
<dbReference type="InterPro" id="IPR056493">
    <property type="entry name" value="HVO_0513_N"/>
</dbReference>
<dbReference type="EMBL" id="JBHUDP010000001">
    <property type="protein sequence ID" value="MFD1684750.1"/>
    <property type="molecule type" value="Genomic_DNA"/>
</dbReference>
<protein>
    <submittedName>
        <fullName evidence="5">Helix-turn-helix domain-containing protein</fullName>
    </submittedName>
</protein>
<evidence type="ECO:0000313" key="5">
    <source>
        <dbReference type="EMBL" id="MFD1684750.1"/>
    </source>
</evidence>
<proteinExistence type="predicted"/>
<organism evidence="5 6">
    <name type="scientific">Halobellus litoreus</name>
    <dbReference type="NCBI Taxonomy" id="755310"/>
    <lineage>
        <taxon>Archaea</taxon>
        <taxon>Methanobacteriati</taxon>
        <taxon>Methanobacteriota</taxon>
        <taxon>Stenosarchaea group</taxon>
        <taxon>Halobacteria</taxon>
        <taxon>Halobacteriales</taxon>
        <taxon>Haloferacaceae</taxon>
        <taxon>Halobellus</taxon>
    </lineage>
</organism>